<dbReference type="PANTHER" id="PTHR33573:SF57">
    <property type="entry name" value="CASP-LIKE PROTEIN 4B1"/>
    <property type="match status" value="1"/>
</dbReference>
<gene>
    <name evidence="11" type="ORF">D5086_0000113700</name>
</gene>
<protein>
    <recommendedName>
        <fullName evidence="8">CASP-like protein</fullName>
    </recommendedName>
</protein>
<evidence type="ECO:0000259" key="10">
    <source>
        <dbReference type="Pfam" id="PF04535"/>
    </source>
</evidence>
<name>A0A4V6AAA3_POPAL</name>
<dbReference type="EMBL" id="RCHU01000326">
    <property type="protein sequence ID" value="TKS07376.1"/>
    <property type="molecule type" value="Genomic_DNA"/>
</dbReference>
<evidence type="ECO:0000256" key="5">
    <source>
        <dbReference type="ARBA" id="ARBA00022692"/>
    </source>
</evidence>
<feature type="transmembrane region" description="Helical" evidence="8">
    <location>
        <begin position="85"/>
        <end position="104"/>
    </location>
</feature>
<organism evidence="11">
    <name type="scientific">Populus alba</name>
    <name type="common">White poplar</name>
    <dbReference type="NCBI Taxonomy" id="43335"/>
    <lineage>
        <taxon>Eukaryota</taxon>
        <taxon>Viridiplantae</taxon>
        <taxon>Streptophyta</taxon>
        <taxon>Embryophyta</taxon>
        <taxon>Tracheophyta</taxon>
        <taxon>Spermatophyta</taxon>
        <taxon>Magnoliopsida</taxon>
        <taxon>eudicotyledons</taxon>
        <taxon>Gunneridae</taxon>
        <taxon>Pentapetalae</taxon>
        <taxon>rosids</taxon>
        <taxon>fabids</taxon>
        <taxon>Malpighiales</taxon>
        <taxon>Salicaceae</taxon>
        <taxon>Saliceae</taxon>
        <taxon>Populus</taxon>
    </lineage>
</organism>
<dbReference type="PANTHER" id="PTHR33573">
    <property type="entry name" value="CASP-LIKE PROTEIN 4A4"/>
    <property type="match status" value="1"/>
</dbReference>
<comment type="caution">
    <text evidence="11">The sequence shown here is derived from an EMBL/GenBank/DDBJ whole genome shotgun (WGS) entry which is preliminary data.</text>
</comment>
<proteinExistence type="inferred from homology"/>
<evidence type="ECO:0000256" key="2">
    <source>
        <dbReference type="ARBA" id="ARBA00007651"/>
    </source>
</evidence>
<feature type="transmembrane region" description="Helical" evidence="8">
    <location>
        <begin position="165"/>
        <end position="186"/>
    </location>
</feature>
<comment type="subunit">
    <text evidence="3 8">Homodimer and heterodimers.</text>
</comment>
<feature type="domain" description="Casparian strip membrane protein" evidence="10">
    <location>
        <begin position="46"/>
        <end position="175"/>
    </location>
</feature>
<evidence type="ECO:0000256" key="1">
    <source>
        <dbReference type="ARBA" id="ARBA00004651"/>
    </source>
</evidence>
<sequence length="194" mass="21395">MSNSEHTPPKKDLESPATDNTTPAAETGTGLGVAPITRRWRREDMLKRGSLALRGLAFLFSLLAFIIMASNKHGDWKDFDKYEEYRYLLAIAILSTFYTAGQVLRHVQELSTGKQMLEKRTSAMVDFFGDQIVAYLLVSSASTAVPLTNRMREGADNIFTDSSAAAISMGFFAFISLALSALISGYKLSTQSYI</sequence>
<evidence type="ECO:0000256" key="8">
    <source>
        <dbReference type="RuleBase" id="RU361233"/>
    </source>
</evidence>
<evidence type="ECO:0000256" key="3">
    <source>
        <dbReference type="ARBA" id="ARBA00011489"/>
    </source>
</evidence>
<comment type="subcellular location">
    <subcellularLocation>
        <location evidence="1 8">Cell membrane</location>
        <topology evidence="1 8">Multi-pass membrane protein</topology>
    </subcellularLocation>
</comment>
<dbReference type="AlphaFoldDB" id="A0A4V6AAA3"/>
<keyword evidence="4 8" id="KW-1003">Cell membrane</keyword>
<reference evidence="11" key="1">
    <citation type="submission" date="2018-10" db="EMBL/GenBank/DDBJ databases">
        <title>Population genomic analysis revealed the cold adaptation of white poplar.</title>
        <authorList>
            <person name="Liu Y.-J."/>
        </authorList>
    </citation>
    <scope>NUCLEOTIDE SEQUENCE [LARGE SCALE GENOMIC DNA]</scope>
    <source>
        <strain evidence="11">PAL-ZL1</strain>
    </source>
</reference>
<evidence type="ECO:0000256" key="7">
    <source>
        <dbReference type="ARBA" id="ARBA00023136"/>
    </source>
</evidence>
<keyword evidence="6 8" id="KW-1133">Transmembrane helix</keyword>
<keyword evidence="7 8" id="KW-0472">Membrane</keyword>
<dbReference type="GO" id="GO:0005886">
    <property type="term" value="C:plasma membrane"/>
    <property type="evidence" value="ECO:0007669"/>
    <property type="project" value="UniProtKB-SubCell"/>
</dbReference>
<feature type="transmembrane region" description="Helical" evidence="8">
    <location>
        <begin position="51"/>
        <end position="70"/>
    </location>
</feature>
<comment type="similarity">
    <text evidence="2 8">Belongs to the Casparian strip membrane proteins (CASP) family.</text>
</comment>
<feature type="region of interest" description="Disordered" evidence="9">
    <location>
        <begin position="1"/>
        <end position="30"/>
    </location>
</feature>
<evidence type="ECO:0000256" key="6">
    <source>
        <dbReference type="ARBA" id="ARBA00022989"/>
    </source>
</evidence>
<evidence type="ECO:0000256" key="9">
    <source>
        <dbReference type="SAM" id="MobiDB-lite"/>
    </source>
</evidence>
<dbReference type="STRING" id="43335.A0A4V6AAA3"/>
<accession>A0A4V6AAA3</accession>
<feature type="transmembrane region" description="Helical" evidence="8">
    <location>
        <begin position="125"/>
        <end position="145"/>
    </location>
</feature>
<keyword evidence="5 8" id="KW-0812">Transmembrane</keyword>
<evidence type="ECO:0000313" key="11">
    <source>
        <dbReference type="EMBL" id="TKS07376.1"/>
    </source>
</evidence>
<dbReference type="Pfam" id="PF04535">
    <property type="entry name" value="CASP_dom"/>
    <property type="match status" value="1"/>
</dbReference>
<dbReference type="InterPro" id="IPR006702">
    <property type="entry name" value="CASP_dom"/>
</dbReference>
<evidence type="ECO:0000256" key="4">
    <source>
        <dbReference type="ARBA" id="ARBA00022475"/>
    </source>
</evidence>